<sequence length="87" mass="10265">MRTLAVTEAEYIDQYRLRVTFSDETSQVIDFGPFLLIHPHPQHDKYRKLANFKRFKAERGNVVWGRDWDLIFPVAQLHQGYVGPAVY</sequence>
<dbReference type="AlphaFoldDB" id="A0A0E3ZXQ6"/>
<dbReference type="RefSeq" id="WP_046576849.1">
    <property type="nucleotide sequence ID" value="NZ_CP010429.1"/>
</dbReference>
<dbReference type="Pfam" id="PF10387">
    <property type="entry name" value="DUF2442"/>
    <property type="match status" value="1"/>
</dbReference>
<organism evidence="1 2">
    <name type="scientific">Spirosoma radiotolerans</name>
    <dbReference type="NCBI Taxonomy" id="1379870"/>
    <lineage>
        <taxon>Bacteria</taxon>
        <taxon>Pseudomonadati</taxon>
        <taxon>Bacteroidota</taxon>
        <taxon>Cytophagia</taxon>
        <taxon>Cytophagales</taxon>
        <taxon>Cytophagaceae</taxon>
        <taxon>Spirosoma</taxon>
    </lineage>
</organism>
<dbReference type="InterPro" id="IPR018841">
    <property type="entry name" value="DUF2442"/>
</dbReference>
<dbReference type="SUPFAM" id="SSF143880">
    <property type="entry name" value="NE0471 N-terminal domain-like"/>
    <property type="match status" value="1"/>
</dbReference>
<dbReference type="Gene3D" id="3.30.2020.10">
    <property type="entry name" value="NE0471-like N-terminal domain"/>
    <property type="match status" value="1"/>
</dbReference>
<dbReference type="KEGG" id="srd:SD10_22200"/>
<dbReference type="Proteomes" id="UP000033054">
    <property type="component" value="Chromosome"/>
</dbReference>
<accession>A0A0E3ZXQ6</accession>
<dbReference type="OrthoDB" id="1369138at2"/>
<keyword evidence="2" id="KW-1185">Reference proteome</keyword>
<protein>
    <recommendedName>
        <fullName evidence="3">DUF2442 domain-containing protein</fullName>
    </recommendedName>
</protein>
<reference evidence="1 2" key="1">
    <citation type="journal article" date="2014" name="Curr. Microbiol.">
        <title>Spirosoma radiotolerans sp. nov., a gamma-radiation-resistant bacterium isolated from gamma ray-irradiated soil.</title>
        <authorList>
            <person name="Lee J.J."/>
            <person name="Srinivasan S."/>
            <person name="Lim S."/>
            <person name="Joe M."/>
            <person name="Im S."/>
            <person name="Bae S.I."/>
            <person name="Park K.R."/>
            <person name="Han J.H."/>
            <person name="Park S.H."/>
            <person name="Joo B.M."/>
            <person name="Park S.J."/>
            <person name="Kim M.K."/>
        </authorList>
    </citation>
    <scope>NUCLEOTIDE SEQUENCE [LARGE SCALE GENOMIC DNA]</scope>
    <source>
        <strain evidence="1 2">DG5A</strain>
    </source>
</reference>
<proteinExistence type="predicted"/>
<dbReference type="PATRIC" id="fig|1379870.5.peg.4809"/>
<name>A0A0E3ZXQ6_9BACT</name>
<dbReference type="HOGENOM" id="CLU_190765_0_0_10"/>
<dbReference type="InterPro" id="IPR036782">
    <property type="entry name" value="NE0471-like_N"/>
</dbReference>
<dbReference type="EMBL" id="CP010429">
    <property type="protein sequence ID" value="AKD57198.1"/>
    <property type="molecule type" value="Genomic_DNA"/>
</dbReference>
<evidence type="ECO:0008006" key="3">
    <source>
        <dbReference type="Google" id="ProtNLM"/>
    </source>
</evidence>
<evidence type="ECO:0000313" key="2">
    <source>
        <dbReference type="Proteomes" id="UP000033054"/>
    </source>
</evidence>
<gene>
    <name evidence="1" type="ORF">SD10_22200</name>
</gene>
<evidence type="ECO:0000313" key="1">
    <source>
        <dbReference type="EMBL" id="AKD57198.1"/>
    </source>
</evidence>